<evidence type="ECO:0000313" key="4">
    <source>
        <dbReference type="EMBL" id="RIX79133.1"/>
    </source>
</evidence>
<dbReference type="GO" id="GO:0032259">
    <property type="term" value="P:methylation"/>
    <property type="evidence" value="ECO:0007669"/>
    <property type="project" value="UniProtKB-KW"/>
</dbReference>
<reference evidence="4 5" key="1">
    <citation type="submission" date="2018-09" db="EMBL/GenBank/DDBJ databases">
        <title>Acidovorax cavernicola nov. sp. isolated from Gruta de las Maravillas (Aracena, Spain).</title>
        <authorList>
            <person name="Jurado V."/>
            <person name="Gutierrez-Patricio S."/>
            <person name="Gonzalez-Pimentel J.L."/>
            <person name="Miller A.Z."/>
            <person name="Laiz L."/>
            <person name="Saiz-Jimenez C."/>
        </authorList>
    </citation>
    <scope>NUCLEOTIDE SEQUENCE [LARGE SCALE GENOMIC DNA]</scope>
    <source>
        <strain evidence="4 5">1011MAR4D40.2</strain>
    </source>
</reference>
<evidence type="ECO:0000256" key="2">
    <source>
        <dbReference type="ARBA" id="ARBA00022679"/>
    </source>
</evidence>
<comment type="caution">
    <text evidence="4">The sequence shown here is derived from an EMBL/GenBank/DDBJ whole genome shotgun (WGS) entry which is preliminary data.</text>
</comment>
<keyword evidence="2" id="KW-0808">Transferase</keyword>
<dbReference type="PRINTS" id="PR00508">
    <property type="entry name" value="S21N4MTFRASE"/>
</dbReference>
<gene>
    <name evidence="4" type="ORF">D3H34_15445</name>
</gene>
<accession>A0A9X8GV07</accession>
<dbReference type="InterPro" id="IPR001091">
    <property type="entry name" value="RM_Methyltransferase"/>
</dbReference>
<name>A0A9X8GV07_9BURK</name>
<dbReference type="SUPFAM" id="SSF53335">
    <property type="entry name" value="S-adenosyl-L-methionine-dependent methyltransferases"/>
    <property type="match status" value="1"/>
</dbReference>
<dbReference type="SUPFAM" id="SSF110849">
    <property type="entry name" value="ParB/Sulfiredoxin"/>
    <property type="match status" value="1"/>
</dbReference>
<feature type="domain" description="ParB-like N-terminal" evidence="3">
    <location>
        <begin position="19"/>
        <end position="104"/>
    </location>
</feature>
<keyword evidence="5" id="KW-1185">Reference proteome</keyword>
<dbReference type="InterPro" id="IPR002941">
    <property type="entry name" value="DNA_methylase_N4/N6"/>
</dbReference>
<dbReference type="Proteomes" id="UP000265619">
    <property type="component" value="Unassembled WGS sequence"/>
</dbReference>
<protein>
    <recommendedName>
        <fullName evidence="3">ParB-like N-terminal domain-containing protein</fullName>
    </recommendedName>
</protein>
<dbReference type="Pfam" id="PF01555">
    <property type="entry name" value="N6_N4_Mtase"/>
    <property type="match status" value="1"/>
</dbReference>
<sequence length="550" mass="61251">MVKSGGGWLKVIAISDAIELRAVDTLVPYARNSRTHSEEQIGQLVESMREWGFTIPVLVDEQDGIIAGHGRVLAAKRLELPHAPVIVAKGWSEVKKRAYVIADNKLALNAGWDEEMLAAEMAELEKSGFQLELMGFDAEELLNLLADDEPKTEKEKEEEAPLPPAVPTSRTGDVWILGGVHRVMCGDSTNPADVRALMAGQTAQLLHADPPYGMGKEADGVANDNLRGDKLDEFQTAWWRAFRRHLADNAGAYVWGNSPDLWRWWFKNGLGDSEPMTLRNEIVWDKKAIAGMASPDLTQFPEATERCLYFQLGRYVFQVNQTKDDFWPGWEPLREWMCGERDKAGWKAADVKRIAGNQMYSHWFSKSQWVFISEKDYAKLQAAANGAAFARPYAELKTEYSHLRALFRGEVLEPRGEEFRAGRPYFDNAHDVMRDVWEFGRVIGEERYGHATPKPVAMMERVMKSSLPAGGLCVEPFGGSGSTLMGAERTGRACYCMELKSVYVDVIVTRWQNATAGEATLEATGQTWSEVAAERVGQVAAAVEPEGTAA</sequence>
<dbReference type="InterPro" id="IPR036086">
    <property type="entry name" value="ParB/Sulfiredoxin_sf"/>
</dbReference>
<dbReference type="GO" id="GO:0008170">
    <property type="term" value="F:N-methyltransferase activity"/>
    <property type="evidence" value="ECO:0007669"/>
    <property type="project" value="InterPro"/>
</dbReference>
<dbReference type="Pfam" id="PF02195">
    <property type="entry name" value="ParB_N"/>
    <property type="match status" value="1"/>
</dbReference>
<organism evidence="4 5">
    <name type="scientific">Acidovorax cavernicola</name>
    <dbReference type="NCBI Taxonomy" id="1675792"/>
    <lineage>
        <taxon>Bacteria</taxon>
        <taxon>Pseudomonadati</taxon>
        <taxon>Pseudomonadota</taxon>
        <taxon>Betaproteobacteria</taxon>
        <taxon>Burkholderiales</taxon>
        <taxon>Comamonadaceae</taxon>
        <taxon>Acidovorax</taxon>
    </lineage>
</organism>
<dbReference type="GO" id="GO:0003677">
    <property type="term" value="F:DNA binding"/>
    <property type="evidence" value="ECO:0007669"/>
    <property type="project" value="InterPro"/>
</dbReference>
<dbReference type="Gene3D" id="3.40.50.150">
    <property type="entry name" value="Vaccinia Virus protein VP39"/>
    <property type="match status" value="1"/>
</dbReference>
<dbReference type="SMART" id="SM00470">
    <property type="entry name" value="ParB"/>
    <property type="match status" value="1"/>
</dbReference>
<dbReference type="OrthoDB" id="9816288at2"/>
<dbReference type="InterPro" id="IPR029063">
    <property type="entry name" value="SAM-dependent_MTases_sf"/>
</dbReference>
<keyword evidence="1" id="KW-0489">Methyltransferase</keyword>
<evidence type="ECO:0000256" key="1">
    <source>
        <dbReference type="ARBA" id="ARBA00022603"/>
    </source>
</evidence>
<dbReference type="InterPro" id="IPR003115">
    <property type="entry name" value="ParB_N"/>
</dbReference>
<evidence type="ECO:0000313" key="5">
    <source>
        <dbReference type="Proteomes" id="UP000265619"/>
    </source>
</evidence>
<dbReference type="CDD" id="cd16403">
    <property type="entry name" value="ParB_N_like_MT"/>
    <property type="match status" value="1"/>
</dbReference>
<evidence type="ECO:0000259" key="3">
    <source>
        <dbReference type="SMART" id="SM00470"/>
    </source>
</evidence>
<dbReference type="EMBL" id="QXMN01000017">
    <property type="protein sequence ID" value="RIX79133.1"/>
    <property type="molecule type" value="Genomic_DNA"/>
</dbReference>
<proteinExistence type="predicted"/>
<dbReference type="Gene3D" id="3.90.1530.10">
    <property type="entry name" value="Conserved hypothetical protein from pyrococcus furiosus pfu- 392566-001, ParB domain"/>
    <property type="match status" value="1"/>
</dbReference>
<dbReference type="AlphaFoldDB" id="A0A9X8GV07"/>